<organism evidence="12 13">
    <name type="scientific">Corynebacterium anserum</name>
    <dbReference type="NCBI Taxonomy" id="2684406"/>
    <lineage>
        <taxon>Bacteria</taxon>
        <taxon>Bacillati</taxon>
        <taxon>Actinomycetota</taxon>
        <taxon>Actinomycetes</taxon>
        <taxon>Mycobacteriales</taxon>
        <taxon>Corynebacteriaceae</taxon>
        <taxon>Corynebacterium</taxon>
    </lineage>
</organism>
<evidence type="ECO:0000256" key="6">
    <source>
        <dbReference type="ARBA" id="ARBA00022989"/>
    </source>
</evidence>
<keyword evidence="7 9" id="KW-0811">Translocation</keyword>
<comment type="subcellular location">
    <subcellularLocation>
        <location evidence="9">Cell membrane</location>
        <topology evidence="9">Single-pass membrane protein</topology>
    </subcellularLocation>
    <subcellularLocation>
        <location evidence="1">Membrane</location>
        <topology evidence="1">Single-pass membrane protein</topology>
    </subcellularLocation>
</comment>
<accession>A0A7G7YP91</accession>
<evidence type="ECO:0000256" key="7">
    <source>
        <dbReference type="ARBA" id="ARBA00023010"/>
    </source>
</evidence>
<keyword evidence="3 9" id="KW-1003">Cell membrane</keyword>
<evidence type="ECO:0000256" key="11">
    <source>
        <dbReference type="SAM" id="Phobius"/>
    </source>
</evidence>
<dbReference type="EMBL" id="CP046883">
    <property type="protein sequence ID" value="QNH96311.1"/>
    <property type="molecule type" value="Genomic_DNA"/>
</dbReference>
<comment type="subunit">
    <text evidence="9">The Tat system comprises two distinct complexes: a TatABC complex, containing multiple copies of TatA, TatB and TatC subunits, and a separate TatA complex, containing only TatA subunits. Substrates initially bind to the TatABC complex, which probably triggers association of the separate TatA complex to form the active translocon.</text>
</comment>
<evidence type="ECO:0000256" key="4">
    <source>
        <dbReference type="ARBA" id="ARBA00022692"/>
    </source>
</evidence>
<feature type="compositionally biased region" description="Polar residues" evidence="10">
    <location>
        <begin position="126"/>
        <end position="137"/>
    </location>
</feature>
<protein>
    <recommendedName>
        <fullName evidence="9">Sec-independent protein translocase protein TatB</fullName>
    </recommendedName>
</protein>
<dbReference type="GO" id="GO:0043953">
    <property type="term" value="P:protein transport by the Tat complex"/>
    <property type="evidence" value="ECO:0007669"/>
    <property type="project" value="UniProtKB-UniRule"/>
</dbReference>
<comment type="function">
    <text evidence="9">Part of the twin-arginine translocation (Tat) system that transports large folded proteins containing a characteristic twin-arginine motif in their signal peptide across membranes. Together with TatC, TatB is part of a receptor directly interacting with Tat signal peptides. TatB may form an oligomeric binding site that transiently accommodates folded Tat precursor proteins before their translocation.</text>
</comment>
<evidence type="ECO:0000256" key="8">
    <source>
        <dbReference type="ARBA" id="ARBA00023136"/>
    </source>
</evidence>
<evidence type="ECO:0000313" key="12">
    <source>
        <dbReference type="EMBL" id="QNH96311.1"/>
    </source>
</evidence>
<feature type="region of interest" description="Disordered" evidence="10">
    <location>
        <begin position="119"/>
        <end position="208"/>
    </location>
</feature>
<dbReference type="Pfam" id="PF02416">
    <property type="entry name" value="TatA_B_E"/>
    <property type="match status" value="1"/>
</dbReference>
<dbReference type="GO" id="GO:0008320">
    <property type="term" value="F:protein transmembrane transporter activity"/>
    <property type="evidence" value="ECO:0007669"/>
    <property type="project" value="UniProtKB-UniRule"/>
</dbReference>
<keyword evidence="4 9" id="KW-0812">Transmembrane</keyword>
<dbReference type="HAMAP" id="MF_00237">
    <property type="entry name" value="TatB"/>
    <property type="match status" value="1"/>
</dbReference>
<reference evidence="12 13" key="1">
    <citation type="submission" date="2019-12" db="EMBL/GenBank/DDBJ databases">
        <title>Corynebacterium sp. nov., isolated from feces of the Anser Albifrons in China.</title>
        <authorList>
            <person name="Liu Q."/>
        </authorList>
    </citation>
    <scope>NUCLEOTIDE SEQUENCE [LARGE SCALE GENOMIC DNA]</scope>
    <source>
        <strain evidence="12 13">23H37-10</strain>
    </source>
</reference>
<dbReference type="GO" id="GO:0033281">
    <property type="term" value="C:TAT protein transport complex"/>
    <property type="evidence" value="ECO:0007669"/>
    <property type="project" value="UniProtKB-UniRule"/>
</dbReference>
<dbReference type="KEGG" id="cans:GP473_06220"/>
<keyword evidence="6 9" id="KW-1133">Transmembrane helix</keyword>
<dbReference type="InterPro" id="IPR018448">
    <property type="entry name" value="TatB"/>
</dbReference>
<dbReference type="RefSeq" id="WP_186276727.1">
    <property type="nucleotide sequence ID" value="NZ_CP046883.1"/>
</dbReference>
<evidence type="ECO:0000256" key="3">
    <source>
        <dbReference type="ARBA" id="ARBA00022475"/>
    </source>
</evidence>
<sequence length="208" mass="22117">MFSSVGWGEVLVLLVVGLLVIGPERLPGLIKEVRAVLLAFRNAVSEARAQLDGEFGEEMKQFSKPLAELNSVRQMGAKGFLTKTLLDGDDSFLESMGSTTQQVKDTVDSVRKPDLREALRGRGQTAPHSPQAAASGSESGGVPVTQQSAVGESREQGSAVKRAAENMVASSEASEAHKQPHSQPQPSGDAQSQSQPQPAINNLWDDVL</sequence>
<dbReference type="InterPro" id="IPR003369">
    <property type="entry name" value="TatA/B/E"/>
</dbReference>
<name>A0A7G7YP91_9CORY</name>
<keyword evidence="8 9" id="KW-0472">Membrane</keyword>
<comment type="similarity">
    <text evidence="9">Belongs to the TatB family.</text>
</comment>
<keyword evidence="13" id="KW-1185">Reference proteome</keyword>
<dbReference type="Proteomes" id="UP000515275">
    <property type="component" value="Chromosome"/>
</dbReference>
<gene>
    <name evidence="9" type="primary">tatB</name>
    <name evidence="12" type="ORF">GP473_06220</name>
</gene>
<evidence type="ECO:0000256" key="2">
    <source>
        <dbReference type="ARBA" id="ARBA00022448"/>
    </source>
</evidence>
<dbReference type="AlphaFoldDB" id="A0A7G7YP91"/>
<proteinExistence type="inferred from homology"/>
<evidence type="ECO:0000256" key="1">
    <source>
        <dbReference type="ARBA" id="ARBA00004167"/>
    </source>
</evidence>
<keyword evidence="5 9" id="KW-0653">Protein transport</keyword>
<feature type="transmembrane region" description="Helical" evidence="11">
    <location>
        <begin position="6"/>
        <end position="22"/>
    </location>
</feature>
<feature type="compositionally biased region" description="Polar residues" evidence="10">
    <location>
        <begin position="181"/>
        <end position="200"/>
    </location>
</feature>
<dbReference type="Gene3D" id="1.20.5.3310">
    <property type="match status" value="1"/>
</dbReference>
<evidence type="ECO:0000256" key="9">
    <source>
        <dbReference type="HAMAP-Rule" id="MF_00237"/>
    </source>
</evidence>
<dbReference type="PRINTS" id="PR01506">
    <property type="entry name" value="TATBPROTEIN"/>
</dbReference>
<evidence type="ECO:0000256" key="5">
    <source>
        <dbReference type="ARBA" id="ARBA00022927"/>
    </source>
</evidence>
<keyword evidence="2 9" id="KW-0813">Transport</keyword>
<evidence type="ECO:0000313" key="13">
    <source>
        <dbReference type="Proteomes" id="UP000515275"/>
    </source>
</evidence>
<evidence type="ECO:0000256" key="10">
    <source>
        <dbReference type="SAM" id="MobiDB-lite"/>
    </source>
</evidence>